<name>A0A437PK50_9ACTN</name>
<evidence type="ECO:0000256" key="1">
    <source>
        <dbReference type="SAM" id="Phobius"/>
    </source>
</evidence>
<feature type="transmembrane region" description="Helical" evidence="1">
    <location>
        <begin position="42"/>
        <end position="60"/>
    </location>
</feature>
<keyword evidence="1" id="KW-0472">Membrane</keyword>
<dbReference type="EMBL" id="RZYA01000010">
    <property type="protein sequence ID" value="RVU22680.1"/>
    <property type="molecule type" value="Genomic_DNA"/>
</dbReference>
<evidence type="ECO:0000313" key="2">
    <source>
        <dbReference type="EMBL" id="RVU22680.1"/>
    </source>
</evidence>
<keyword evidence="3" id="KW-1185">Reference proteome</keyword>
<proteinExistence type="predicted"/>
<dbReference type="AlphaFoldDB" id="A0A437PK50"/>
<comment type="caution">
    <text evidence="2">The sequence shown here is derived from an EMBL/GenBank/DDBJ whole genome shotgun (WGS) entry which is preliminary data.</text>
</comment>
<accession>A0A437PK50</accession>
<keyword evidence="1" id="KW-1133">Transmembrane helix</keyword>
<organism evidence="2 3">
    <name type="scientific">Streptomyces antnestii</name>
    <dbReference type="NCBI Taxonomy" id="2494256"/>
    <lineage>
        <taxon>Bacteria</taxon>
        <taxon>Bacillati</taxon>
        <taxon>Actinomycetota</taxon>
        <taxon>Actinomycetes</taxon>
        <taxon>Kitasatosporales</taxon>
        <taxon>Streptomycetaceae</taxon>
        <taxon>Streptomyces</taxon>
    </lineage>
</organism>
<evidence type="ECO:0000313" key="3">
    <source>
        <dbReference type="Proteomes" id="UP000283128"/>
    </source>
</evidence>
<protein>
    <submittedName>
        <fullName evidence="2">Uncharacterized protein</fullName>
    </submittedName>
</protein>
<sequence length="62" mass="6803">MRRLVRAIARRRSVLVAEPRGRFGNAASVRAGRRTTDRKGRLAPILWGTVACLLNGFPFGGP</sequence>
<dbReference type="Proteomes" id="UP000283128">
    <property type="component" value="Unassembled WGS sequence"/>
</dbReference>
<keyword evidence="1" id="KW-0812">Transmembrane</keyword>
<gene>
    <name evidence="2" type="ORF">EOT10_22295</name>
</gene>
<reference evidence="2 3" key="1">
    <citation type="submission" date="2019-01" db="EMBL/GenBank/DDBJ databases">
        <title>Genome sequences of Streptomyces and Rhizobium isolates collected from root and soil.</title>
        <authorList>
            <person name="Chhettri S."/>
            <person name="Sevigny J.L."/>
            <person name="Sen A."/>
            <person name="Ennis N."/>
            <person name="Tisa L."/>
        </authorList>
    </citation>
    <scope>NUCLEOTIDE SEQUENCE [LARGE SCALE GENOMIC DNA]</scope>
    <source>
        <strain evidence="2 3">San01</strain>
    </source>
</reference>